<evidence type="ECO:0000256" key="1">
    <source>
        <dbReference type="ARBA" id="ARBA00006432"/>
    </source>
</evidence>
<dbReference type="GO" id="GO:0006629">
    <property type="term" value="P:lipid metabolic process"/>
    <property type="evidence" value="ECO:0007669"/>
    <property type="project" value="InterPro"/>
</dbReference>
<dbReference type="InterPro" id="IPR032387">
    <property type="entry name" value="ACAS_N"/>
</dbReference>
<comment type="caution">
    <text evidence="9">The sequence shown here is derived from an EMBL/GenBank/DDBJ whole genome shotgun (WGS) entry which is preliminary data.</text>
</comment>
<dbReference type="GO" id="GO:0003987">
    <property type="term" value="F:acetate-CoA ligase activity"/>
    <property type="evidence" value="ECO:0007669"/>
    <property type="project" value="UniProtKB-EC"/>
</dbReference>
<dbReference type="EC" id="6.2.1.1" evidence="9"/>
<dbReference type="EMBL" id="WEGK01000012">
    <property type="protein sequence ID" value="MQY22275.1"/>
    <property type="molecule type" value="Genomic_DNA"/>
</dbReference>
<reference evidence="9 10" key="1">
    <citation type="submission" date="2019-10" db="EMBL/GenBank/DDBJ databases">
        <title>Nocardia macrotermitis sp. nov. and Nocardia aurantia sp. nov., isolated from the gut of fungus growing-termite Macrotermes natalensis.</title>
        <authorList>
            <person name="Benndorf R."/>
            <person name="Schwitalla J."/>
            <person name="Martin K."/>
            <person name="De Beer W."/>
            <person name="Kaster A.-K."/>
            <person name="Vollmers J."/>
            <person name="Poulsen M."/>
            <person name="Beemelmanns C."/>
        </authorList>
    </citation>
    <scope>NUCLEOTIDE SEQUENCE [LARGE SCALE GENOMIC DNA]</scope>
    <source>
        <strain evidence="9 10">RB20</strain>
    </source>
</reference>
<evidence type="ECO:0000259" key="6">
    <source>
        <dbReference type="Pfam" id="PF00501"/>
    </source>
</evidence>
<evidence type="ECO:0000256" key="3">
    <source>
        <dbReference type="ARBA" id="ARBA00022741"/>
    </source>
</evidence>
<feature type="domain" description="AMP-dependent synthetase/ligase" evidence="6">
    <location>
        <begin position="134"/>
        <end position="501"/>
    </location>
</feature>
<dbReference type="InterPro" id="IPR020845">
    <property type="entry name" value="AMP-binding_CS"/>
</dbReference>
<dbReference type="Pfam" id="PF16177">
    <property type="entry name" value="ACAS_N"/>
    <property type="match status" value="1"/>
</dbReference>
<dbReference type="Pfam" id="PF00501">
    <property type="entry name" value="AMP-binding"/>
    <property type="match status" value="1"/>
</dbReference>
<keyword evidence="3" id="KW-0547">Nucleotide-binding</keyword>
<dbReference type="Pfam" id="PF13193">
    <property type="entry name" value="AMP-binding_C"/>
    <property type="match status" value="1"/>
</dbReference>
<dbReference type="Gene3D" id="3.40.50.12780">
    <property type="entry name" value="N-terminal domain of ligase-like"/>
    <property type="match status" value="1"/>
</dbReference>
<accession>A0A7K0D917</accession>
<dbReference type="InterPro" id="IPR025110">
    <property type="entry name" value="AMP-bd_C"/>
</dbReference>
<evidence type="ECO:0000313" key="10">
    <source>
        <dbReference type="Proteomes" id="UP000438448"/>
    </source>
</evidence>
<keyword evidence="4" id="KW-0067">ATP-binding</keyword>
<dbReference type="PROSITE" id="PS00455">
    <property type="entry name" value="AMP_BINDING"/>
    <property type="match status" value="1"/>
</dbReference>
<dbReference type="GO" id="GO:0005524">
    <property type="term" value="F:ATP binding"/>
    <property type="evidence" value="ECO:0007669"/>
    <property type="project" value="UniProtKB-KW"/>
</dbReference>
<sequence>MMRRPTDVNESSTLIETIGTQSVPAAEPDPARSQPSGIDWAPTEQARLTDFARVASTRIGRGLPDYRAIHAWSVREPGQFWSTVATYFDVLGTGLHGTALASSDMPGAQWFPDATVNYAENLLRHADVPDSATRTAIVTIGEDETITTLSWRELRDRVAGLAAALRDLGVRPGDRVAAVLPNTPQAVIGLLAAAAVDAIWTINSPELAVPATVARLTQLAPVVLIGCGAYRFNGKTIEYADRLTALADALPSVRHLIIDAPGDQLPTVRDVAVHDFAELGGRAATPIYEPTAFEHPLWVLFSSGTTGAPKGIVHGHGGMLLESLKSFALHYDCGPEDICYVAANTSWMVWNAMVNALSTGAAVVTYSGSPGYGGPDRHLRNIALTGATLFGTGAAYLQLNERADTDLSALDLSALRFVFSTGSPLPDSTWRWMRENLGPAVHVGSDSGGTDICSCFVGSNPLEPARIGVSQGPMLGVAVRAWNDRGERVVGEVGEMVITVPMPSMPLYFWNDEHGDRYRSAYFDRYPGVWRHGDWITETGDGAFIVHGRSDATLNRHGVRLGSADIYAALGSVPEILDSMVIGVEQPGGNYYMPLFVVLEPGTDPAEDLSDRIIAAIRSHAGARYVPDEIVIAPAVPTTHTGKKIEVPIKKLYLGVPLEQAVNLDALSDPGSVTFYREHAARVRAAHAAGRSDRE</sequence>
<comment type="similarity">
    <text evidence="1">Belongs to the ATP-dependent AMP-binding enzyme family.</text>
</comment>
<evidence type="ECO:0000256" key="2">
    <source>
        <dbReference type="ARBA" id="ARBA00022598"/>
    </source>
</evidence>
<dbReference type="AlphaFoldDB" id="A0A7K0D917"/>
<dbReference type="NCBIfam" id="TIGR01217">
    <property type="entry name" value="ac_ac_CoA_syn"/>
    <property type="match status" value="1"/>
</dbReference>
<proteinExistence type="inferred from homology"/>
<dbReference type="SUPFAM" id="SSF56801">
    <property type="entry name" value="Acetyl-CoA synthetase-like"/>
    <property type="match status" value="1"/>
</dbReference>
<evidence type="ECO:0000259" key="7">
    <source>
        <dbReference type="Pfam" id="PF13193"/>
    </source>
</evidence>
<protein>
    <submittedName>
        <fullName evidence="9">Acetyl-coenzyme A synthetase</fullName>
        <ecNumber evidence="9">6.2.1.1</ecNumber>
    </submittedName>
</protein>
<dbReference type="Proteomes" id="UP000438448">
    <property type="component" value="Unassembled WGS sequence"/>
</dbReference>
<dbReference type="InterPro" id="IPR042099">
    <property type="entry name" value="ANL_N_sf"/>
</dbReference>
<evidence type="ECO:0000256" key="5">
    <source>
        <dbReference type="SAM" id="MobiDB-lite"/>
    </source>
</evidence>
<dbReference type="PANTHER" id="PTHR42921:SF1">
    <property type="entry name" value="ACETOACETYL-COA SYNTHETASE"/>
    <property type="match status" value="1"/>
</dbReference>
<feature type="domain" description="Acetyl-coenzyme A synthetase N-terminal" evidence="8">
    <location>
        <begin position="66"/>
        <end position="121"/>
    </location>
</feature>
<feature type="domain" description="AMP-binding enzyme C-terminal" evidence="7">
    <location>
        <begin position="568"/>
        <end position="643"/>
    </location>
</feature>
<dbReference type="NCBIfam" id="NF002937">
    <property type="entry name" value="PRK03584.1"/>
    <property type="match status" value="1"/>
</dbReference>
<dbReference type="InterPro" id="IPR000873">
    <property type="entry name" value="AMP-dep_synth/lig_dom"/>
</dbReference>
<evidence type="ECO:0000256" key="4">
    <source>
        <dbReference type="ARBA" id="ARBA00022840"/>
    </source>
</evidence>
<evidence type="ECO:0000313" key="9">
    <source>
        <dbReference type="EMBL" id="MQY22275.1"/>
    </source>
</evidence>
<feature type="region of interest" description="Disordered" evidence="5">
    <location>
        <begin position="1"/>
        <end position="38"/>
    </location>
</feature>
<feature type="compositionally biased region" description="Polar residues" evidence="5">
    <location>
        <begin position="8"/>
        <end position="23"/>
    </location>
</feature>
<evidence type="ECO:0000259" key="8">
    <source>
        <dbReference type="Pfam" id="PF16177"/>
    </source>
</evidence>
<organism evidence="9 10">
    <name type="scientific">Nocardia macrotermitis</name>
    <dbReference type="NCBI Taxonomy" id="2585198"/>
    <lineage>
        <taxon>Bacteria</taxon>
        <taxon>Bacillati</taxon>
        <taxon>Actinomycetota</taxon>
        <taxon>Actinomycetes</taxon>
        <taxon>Mycobacteriales</taxon>
        <taxon>Nocardiaceae</taxon>
        <taxon>Nocardia</taxon>
    </lineage>
</organism>
<gene>
    <name evidence="9" type="primary">acs_2</name>
    <name evidence="9" type="ORF">NRB20_53900</name>
</gene>
<dbReference type="PANTHER" id="PTHR42921">
    <property type="entry name" value="ACETOACETYL-COA SYNTHETASE"/>
    <property type="match status" value="1"/>
</dbReference>
<keyword evidence="10" id="KW-1185">Reference proteome</keyword>
<keyword evidence="2 9" id="KW-0436">Ligase</keyword>
<dbReference type="Gene3D" id="3.30.300.30">
    <property type="match status" value="1"/>
</dbReference>
<dbReference type="GO" id="GO:0030729">
    <property type="term" value="F:acetoacetate-CoA ligase activity"/>
    <property type="evidence" value="ECO:0007669"/>
    <property type="project" value="InterPro"/>
</dbReference>
<dbReference type="InterPro" id="IPR045851">
    <property type="entry name" value="AMP-bd_C_sf"/>
</dbReference>
<dbReference type="InterPro" id="IPR005914">
    <property type="entry name" value="Acac_CoA_synth"/>
</dbReference>
<name>A0A7K0D917_9NOCA</name>